<protein>
    <submittedName>
        <fullName evidence="3">Major head protein</fullName>
    </submittedName>
</protein>
<evidence type="ECO:0000313" key="3">
    <source>
        <dbReference type="EMBL" id="DAE07780.1"/>
    </source>
</evidence>
<evidence type="ECO:0000256" key="2">
    <source>
        <dbReference type="SAM" id="MobiDB-lite"/>
    </source>
</evidence>
<dbReference type="Pfam" id="PF14265">
    <property type="entry name" value="DUF4355"/>
    <property type="match status" value="1"/>
</dbReference>
<organism evidence="3">
    <name type="scientific">Siphoviridae sp. ctjBn3</name>
    <dbReference type="NCBI Taxonomy" id="2825630"/>
    <lineage>
        <taxon>Viruses</taxon>
        <taxon>Duplodnaviria</taxon>
        <taxon>Heunggongvirae</taxon>
        <taxon>Uroviricota</taxon>
        <taxon>Caudoviricetes</taxon>
    </lineage>
</organism>
<reference evidence="3" key="1">
    <citation type="journal article" date="2021" name="Proc. Natl. Acad. Sci. U.S.A.">
        <title>A Catalog of Tens of Thousands of Viruses from Human Metagenomes Reveals Hidden Associations with Chronic Diseases.</title>
        <authorList>
            <person name="Tisza M.J."/>
            <person name="Buck C.B."/>
        </authorList>
    </citation>
    <scope>NUCLEOTIDE SEQUENCE</scope>
    <source>
        <strain evidence="3">CtjBn3</strain>
    </source>
</reference>
<evidence type="ECO:0000256" key="1">
    <source>
        <dbReference type="SAM" id="Coils"/>
    </source>
</evidence>
<accession>A0A8S5PNI7</accession>
<sequence>MRGIRFAACCFLRLLIRNNEVLSMENPTNTPSAAQQAENNGSERMFSQSELNTIVADRLARERSKSAERVGDLDAREKDLKAREEALEAKSQRFNQWEAREACRQYLADNHISAALLDKLDTSDPEAFKTAVKAVQSVTDGGYTVTKTTTGAKVDTPPMWLSQGKDKDAELKRAFGLSN</sequence>
<proteinExistence type="predicted"/>
<feature type="region of interest" description="Disordered" evidence="2">
    <location>
        <begin position="26"/>
        <end position="46"/>
    </location>
</feature>
<name>A0A8S5PNI7_9CAUD</name>
<keyword evidence="1" id="KW-0175">Coiled coil</keyword>
<dbReference type="EMBL" id="BK015456">
    <property type="protein sequence ID" value="DAE07780.1"/>
    <property type="molecule type" value="Genomic_DNA"/>
</dbReference>
<dbReference type="InterPro" id="IPR025580">
    <property type="entry name" value="Gp46"/>
</dbReference>
<feature type="coiled-coil region" evidence="1">
    <location>
        <begin position="70"/>
        <end position="100"/>
    </location>
</feature>